<feature type="domain" description="DUF11" evidence="3">
    <location>
        <begin position="546"/>
        <end position="658"/>
    </location>
</feature>
<feature type="domain" description="DUF11" evidence="3">
    <location>
        <begin position="1509"/>
        <end position="1621"/>
    </location>
</feature>
<feature type="domain" description="DUF11" evidence="3">
    <location>
        <begin position="306"/>
        <end position="418"/>
    </location>
</feature>
<feature type="region of interest" description="Disordered" evidence="1">
    <location>
        <begin position="28"/>
        <end position="62"/>
    </location>
</feature>
<dbReference type="PANTHER" id="PTHR34819:SF3">
    <property type="entry name" value="CELL SURFACE PROTEIN"/>
    <property type="match status" value="1"/>
</dbReference>
<feature type="compositionally biased region" description="Low complexity" evidence="1">
    <location>
        <begin position="1616"/>
        <end position="1625"/>
    </location>
</feature>
<evidence type="ECO:0000313" key="7">
    <source>
        <dbReference type="Proteomes" id="UP000002357"/>
    </source>
</evidence>
<feature type="region of interest" description="Disordered" evidence="1">
    <location>
        <begin position="1482"/>
        <end position="1503"/>
    </location>
</feature>
<dbReference type="SUPFAM" id="SSF75011">
    <property type="entry name" value="3-carboxy-cis,cis-mucoante lactonizing enzyme"/>
    <property type="match status" value="1"/>
</dbReference>
<feature type="domain" description="DUF11" evidence="3">
    <location>
        <begin position="666"/>
        <end position="778"/>
    </location>
</feature>
<dbReference type="RefSeq" id="WP_003963701.1">
    <property type="nucleotide sequence ID" value="NZ_CM000914.1"/>
</dbReference>
<evidence type="ECO:0000256" key="2">
    <source>
        <dbReference type="SAM" id="SignalP"/>
    </source>
</evidence>
<feature type="compositionally biased region" description="Low complexity" evidence="1">
    <location>
        <begin position="1740"/>
        <end position="1750"/>
    </location>
</feature>
<dbReference type="PANTHER" id="PTHR34819">
    <property type="entry name" value="LARGE CYSTEINE-RICH PERIPLASMIC PROTEIN OMCB"/>
    <property type="match status" value="1"/>
</dbReference>
<feature type="region of interest" description="Disordered" evidence="1">
    <location>
        <begin position="1243"/>
        <end position="1262"/>
    </location>
</feature>
<feature type="domain" description="DUF11" evidence="3">
    <location>
        <begin position="906"/>
        <end position="1017"/>
    </location>
</feature>
<organism evidence="6 7">
    <name type="scientific">Streptomyces clavuligerus</name>
    <dbReference type="NCBI Taxonomy" id="1901"/>
    <lineage>
        <taxon>Bacteria</taxon>
        <taxon>Bacillati</taxon>
        <taxon>Actinomycetota</taxon>
        <taxon>Actinomycetes</taxon>
        <taxon>Kitasatosporales</taxon>
        <taxon>Streptomycetaceae</taxon>
        <taxon>Streptomyces</taxon>
    </lineage>
</organism>
<accession>D5SLX2</accession>
<keyword evidence="6" id="KW-0614">Plasmid</keyword>
<dbReference type="GO" id="GO:0005975">
    <property type="term" value="P:carbohydrate metabolic process"/>
    <property type="evidence" value="ECO:0007669"/>
    <property type="project" value="UniProtKB-ARBA"/>
</dbReference>
<feature type="domain" description="DUF11" evidence="3">
    <location>
        <begin position="1269"/>
        <end position="1381"/>
    </location>
</feature>
<evidence type="ECO:0000313" key="6">
    <source>
        <dbReference type="EMBL" id="EFG04915.2"/>
    </source>
</evidence>
<feature type="compositionally biased region" description="Acidic residues" evidence="1">
    <location>
        <begin position="1247"/>
        <end position="1257"/>
    </location>
</feature>
<feature type="signal peptide" evidence="2">
    <location>
        <begin position="1"/>
        <end position="29"/>
    </location>
</feature>
<dbReference type="Pfam" id="PF25549">
    <property type="entry name" value="DUF7927"/>
    <property type="match status" value="1"/>
</dbReference>
<feature type="compositionally biased region" description="Basic and acidic residues" evidence="1">
    <location>
        <begin position="1882"/>
        <end position="1891"/>
    </location>
</feature>
<feature type="region of interest" description="Disordered" evidence="1">
    <location>
        <begin position="759"/>
        <end position="781"/>
    </location>
</feature>
<feature type="domain" description="DUF11" evidence="3">
    <location>
        <begin position="1029"/>
        <end position="1140"/>
    </location>
</feature>
<feature type="region of interest" description="Disordered" evidence="1">
    <location>
        <begin position="1362"/>
        <end position="1385"/>
    </location>
</feature>
<feature type="chain" id="PRO_5003076449" evidence="2">
    <location>
        <begin position="30"/>
        <end position="1899"/>
    </location>
</feature>
<gene>
    <name evidence="6" type="ORF">SCLAV_p1433</name>
</gene>
<sequence>MLRRTRLAAAGVALALALGAAATSTQAQAHASTASRPGMAAPPAAAPHRAPAAPGAPSKAPAAARAQAPFTCSGDILLEAGSTASQLYSGVTGPGEIAFMPVGAATVAYNAMSVDPDDHYIYAIQRGTTPNLLRIDDTGAVTTLGTVGLPAPSGGGGNYASGAFDDNGAFYVANGYNNQMYRVDITGMTSTLVTLSQSLNGVIDFAYSGGYLWGADVDGAVVRIDPATGTVTSYPGVLPNPAPGDGFGGTFTYGNGDLGFYQNSGTIHRVQLTTPATPMFTVLSSQSAPAMSIAVDATSCFQTPADLAVTKTGPASVPAGGSVSYTITVTNNGPDPSSGWTLTDTIPAGLLNAATTTAGCSVASGMLSCTGGALAVGASTTISLTGTAAAGVTSIVNTAKVFGNDPDPNPDNNESTTTTTVNASVDLALTKTGPAEAIAGDEVAYTITVMNNGPSDSTGWTVSDPIPAGLQDPTTTTSGCSVSGGTLTCTGGALAAGDSTTITLMGTAAANAARIVNTATVEGNEPDPDPDNNEDTAITGLERRVDLAVTKTGPATVAAGGEISYTITVTNNGPSDSTGWGLTDPIPAGLLNAATTTPDCSISGGNLVCISGVLAVGDSMTISLTGTAAANATTITNIVTVDGNDPDPDPGNNEDTTTTTVTAAVDLAVAKTGPATVTAGGEVSYTITVTNNGPSASTGWTLTDPIPAGLQNAATTTPGCSVSTGTLTCAGGALAVGDSVTVSLTGTAAANATRIVNTATVEGNDPDPDPDNNESTTTTTVTPSVDLAVTKTGPATVTAGGEVSYTITVTNNGPSDSTGWTLTDPIPAGLQEAATATPGCSVSGGTLTCAGDTLAVGDSVTISLTGTAAPNATRIVNTATVEGNDPDPDPDNNESTTTTTVTPSVDLALTKMGPSTVTVGDTVSYTITVTNNGPSDSTGWTVSDPIPAGLANAATTTPGCSVNGGTLSCTGGALAVGDSTTITLTGLAGTVGTITNTAEVTGDDPDPNPDNNEDTTTTTVSPLPVPEVDLAVTKTGPASASPGDTVAYTITVTNNGPDPSTGWTLTDPVPAALTNAATTTPGCSISAATLTCTGGALAVGDSVTVSLTGTAAANAARIVNRATVEGDEPDPDPDNNESTAITRITPSVDLAVTKTGPATATAGDEVSYTITVTNNGPSDSTGWTVSDPIPAGLQNAATTTPGCSVSAGTLTCSGNSLAAGAQVTISLTGKAAADASSIVNTVTVTGDDPDPNPDNNEDTTTTTVGRSVDLAVAKTGPATVTAGGEVSYTITVTNNGPSDSTGWTLTDPIPAGLQNAATTTPGCSVSGGRLTCTGGALAVGESVTISLTGTAAPNAARIVNTATVDGNDPDPDPDNNESTTTTTVGRSVDLAVTKSGPATVTAGGEVSYTITVMNNGPSDSTGWTVSDPIPAGLQNAATATPGCSVSGGRLTCTGNSLAVGDRVTISLTGTAAANATRIINRVTVTGDDPDPDPDNNEDTTTTTVGRSVDLAVTKTGPATATAGDEVSYTITVTNNGPSDSTGWTLTDPIPLQLRNPDTTTPGCSLSDRTLTCTGGALAVGDSMTISLTGTAAPNADRIVNTAAVDGDDPDPDPDNNESTTTTTVGRSVDLAVHKSGPASVEAGARIAYTITLTNNGPSASTGWTVTDPIPVQIQNPTTTTEGCGIGSGRLICTGGALAVGESVTLTVIGTVADDATGTLTNTATVEGDDPDPDPGNNESTTTTTVTGRPGLTITKKQNGPATVKAGATVEYTITVTNTGATAYPAAGPASFTDDLSELLDDARYNGDATATRGTTTYDEPVLSWSGALAPGENATITFSVTTNARTFGDLKLINTVVSDTPGNNCPPRGDDPRCTTNGTVTPKDKDKDKPKAVKGARAA</sequence>
<keyword evidence="2" id="KW-0732">Signal</keyword>
<dbReference type="NCBIfam" id="TIGR01451">
    <property type="entry name" value="B_ant_repeat"/>
    <property type="match status" value="13"/>
</dbReference>
<dbReference type="GeneID" id="93734492"/>
<keyword evidence="7" id="KW-1185">Reference proteome</keyword>
<dbReference type="eggNOG" id="COG1361">
    <property type="taxonomic scope" value="Bacteria"/>
</dbReference>
<feature type="region of interest" description="Disordered" evidence="1">
    <location>
        <begin position="1720"/>
        <end position="1750"/>
    </location>
</feature>
<feature type="compositionally biased region" description="Acidic residues" evidence="1">
    <location>
        <begin position="1605"/>
        <end position="1615"/>
    </location>
</feature>
<feature type="region of interest" description="Disordered" evidence="1">
    <location>
        <begin position="996"/>
        <end position="1022"/>
    </location>
</feature>
<feature type="domain" description="DUF11" evidence="3">
    <location>
        <begin position="1389"/>
        <end position="1501"/>
    </location>
</feature>
<dbReference type="EMBL" id="CM000914">
    <property type="protein sequence ID" value="EFG04915.2"/>
    <property type="molecule type" value="Genomic_DNA"/>
</dbReference>
<dbReference type="InterPro" id="IPR051172">
    <property type="entry name" value="Chlamydia_OmcB"/>
</dbReference>
<evidence type="ECO:0000259" key="5">
    <source>
        <dbReference type="Pfam" id="PF25549"/>
    </source>
</evidence>
<dbReference type="InterPro" id="IPR047589">
    <property type="entry name" value="DUF11_rpt"/>
</dbReference>
<evidence type="ECO:0000259" key="4">
    <source>
        <dbReference type="Pfam" id="PF21959"/>
    </source>
</evidence>
<name>D5SLX2_STRCL</name>
<dbReference type="Proteomes" id="UP000002357">
    <property type="component" value="Plasmid pSCL4"/>
</dbReference>
<proteinExistence type="predicted"/>
<feature type="region of interest" description="Disordered" evidence="1">
    <location>
        <begin position="1860"/>
        <end position="1899"/>
    </location>
</feature>
<reference evidence="6 7" key="1">
    <citation type="journal article" date="2010" name="Genome Biol. Evol.">
        <title>The sequence of a 1.8-mb bacterial linear plasmid reveals a rich evolutionary reservoir of secondary metabolic pathways.</title>
        <authorList>
            <person name="Medema M.H."/>
            <person name="Trefzer A."/>
            <person name="Kovalchuk A."/>
            <person name="van den Berg M."/>
            <person name="Mueller U."/>
            <person name="Heijne W."/>
            <person name="Wu L."/>
            <person name="Alam M.T."/>
            <person name="Ronning C.M."/>
            <person name="Nierman W.C."/>
            <person name="Bovenberg R.A.L."/>
            <person name="Breitling R."/>
            <person name="Takano E."/>
        </authorList>
    </citation>
    <scope>NUCLEOTIDE SEQUENCE [LARGE SCALE GENOMIC DNA]</scope>
    <source>
        <strain evidence="6">ATCC 27064</strain>
        <plasmid evidence="6 7">pSCL4</plasmid>
    </source>
</reference>
<feature type="region of interest" description="Disordered" evidence="1">
    <location>
        <begin position="879"/>
        <end position="900"/>
    </location>
</feature>
<feature type="domain" description="DUF11" evidence="3">
    <location>
        <begin position="1149"/>
        <end position="1261"/>
    </location>
</feature>
<feature type="region of interest" description="Disordered" evidence="1">
    <location>
        <begin position="1601"/>
        <end position="1625"/>
    </location>
</feature>
<protein>
    <submittedName>
        <fullName evidence="6">Putative membrane protein</fullName>
    </submittedName>
</protein>
<feature type="domain" description="DUF11" evidence="3">
    <location>
        <begin position="786"/>
        <end position="898"/>
    </location>
</feature>
<feature type="compositionally biased region" description="Low complexity" evidence="1">
    <location>
        <begin position="1376"/>
        <end position="1385"/>
    </location>
</feature>
<dbReference type="Gene3D" id="2.60.40.10">
    <property type="entry name" value="Immunoglobulins"/>
    <property type="match status" value="13"/>
</dbReference>
<feature type="compositionally biased region" description="Acidic residues" evidence="1">
    <location>
        <begin position="1001"/>
        <end position="1013"/>
    </location>
</feature>
<feature type="domain" description="DUF11" evidence="3">
    <location>
        <begin position="1629"/>
        <end position="1742"/>
    </location>
</feature>
<dbReference type="Pfam" id="PF21959">
    <property type="entry name" value="DUF6923"/>
    <property type="match status" value="1"/>
</dbReference>
<geneLocation type="plasmid" evidence="6 7">
    <name>pSCL4</name>
</geneLocation>
<feature type="domain" description="DUF11" evidence="3">
    <location>
        <begin position="426"/>
        <end position="537"/>
    </location>
</feature>
<dbReference type="InterPro" id="IPR013783">
    <property type="entry name" value="Ig-like_fold"/>
</dbReference>
<dbReference type="InterPro" id="IPR054215">
    <property type="entry name" value="DUF6923"/>
</dbReference>
<feature type="domain" description="DUF7927" evidence="5">
    <location>
        <begin position="1760"/>
        <end position="1877"/>
    </location>
</feature>
<evidence type="ECO:0000259" key="3">
    <source>
        <dbReference type="Pfam" id="PF01345"/>
    </source>
</evidence>
<feature type="domain" description="DUF6923" evidence="4">
    <location>
        <begin position="82"/>
        <end position="301"/>
    </location>
</feature>
<dbReference type="InterPro" id="IPR001434">
    <property type="entry name" value="OmcB-like_DUF11"/>
</dbReference>
<evidence type="ECO:0000256" key="1">
    <source>
        <dbReference type="SAM" id="MobiDB-lite"/>
    </source>
</evidence>
<feature type="compositionally biased region" description="Acidic residues" evidence="1">
    <location>
        <begin position="1487"/>
        <end position="1497"/>
    </location>
</feature>
<dbReference type="InterPro" id="IPR057687">
    <property type="entry name" value="DUF7927"/>
</dbReference>
<dbReference type="Pfam" id="PF01345">
    <property type="entry name" value="DUF11"/>
    <property type="match status" value="12"/>
</dbReference>